<accession>A0AAQ2C6D7</accession>
<feature type="compositionally biased region" description="Low complexity" evidence="1">
    <location>
        <begin position="36"/>
        <end position="55"/>
    </location>
</feature>
<dbReference type="GO" id="GO:0016020">
    <property type="term" value="C:membrane"/>
    <property type="evidence" value="ECO:0007669"/>
    <property type="project" value="InterPro"/>
</dbReference>
<proteinExistence type="predicted"/>
<comment type="caution">
    <text evidence="3">The sequence shown here is derived from an EMBL/GenBank/DDBJ whole genome shotgun (WGS) entry which is preliminary data.</text>
</comment>
<gene>
    <name evidence="3" type="ORF">E3O49_08510</name>
</gene>
<keyword evidence="4" id="KW-1185">Reference proteome</keyword>
<dbReference type="AlphaFoldDB" id="A0AAQ2C6D7"/>
<evidence type="ECO:0000313" key="3">
    <source>
        <dbReference type="EMBL" id="TFC47267.1"/>
    </source>
</evidence>
<dbReference type="RefSeq" id="WP_134366853.1">
    <property type="nucleotide sequence ID" value="NZ_SOFY01000044.1"/>
</dbReference>
<dbReference type="GO" id="GO:0010181">
    <property type="term" value="F:FMN binding"/>
    <property type="evidence" value="ECO:0007669"/>
    <property type="project" value="InterPro"/>
</dbReference>
<reference evidence="3 4" key="1">
    <citation type="submission" date="2019-03" db="EMBL/GenBank/DDBJ databases">
        <title>Genomics of glacier-inhabiting Cryobacterium strains.</title>
        <authorList>
            <person name="Liu Q."/>
            <person name="Xin Y.-H."/>
        </authorList>
    </citation>
    <scope>NUCLEOTIDE SEQUENCE [LARGE SCALE GENOMIC DNA]</scope>
    <source>
        <strain evidence="4">TMT1-22</strain>
    </source>
</reference>
<dbReference type="Pfam" id="PF04205">
    <property type="entry name" value="FMN_bind"/>
    <property type="match status" value="1"/>
</dbReference>
<sequence>MRRLSTAIVGVGSVAVLVVGWLAGSNRFTDDVPVAPSTRLPTTTPTSPPSDSGPSAVPSPTEAVPLATAYDGQLIETKYGTVQVRVVFTDGVITDVVALKLTDTSETSVEISARAAPILREEVLAAQSAAVSNVSGATYTSQGYLGSVQSALDAAGFTG</sequence>
<evidence type="ECO:0000313" key="4">
    <source>
        <dbReference type="Proteomes" id="UP000297403"/>
    </source>
</evidence>
<organism evidence="3 4">
    <name type="scientific">Cryobacterium shii</name>
    <dbReference type="NCBI Taxonomy" id="1259235"/>
    <lineage>
        <taxon>Bacteria</taxon>
        <taxon>Bacillati</taxon>
        <taxon>Actinomycetota</taxon>
        <taxon>Actinomycetes</taxon>
        <taxon>Micrococcales</taxon>
        <taxon>Microbacteriaceae</taxon>
        <taxon>Cryobacterium</taxon>
    </lineage>
</organism>
<dbReference type="EMBL" id="SOFY01000044">
    <property type="protein sequence ID" value="TFC47267.1"/>
    <property type="molecule type" value="Genomic_DNA"/>
</dbReference>
<evidence type="ECO:0000256" key="1">
    <source>
        <dbReference type="SAM" id="MobiDB-lite"/>
    </source>
</evidence>
<name>A0AAQ2C6D7_9MICO</name>
<dbReference type="InterPro" id="IPR007329">
    <property type="entry name" value="FMN-bd"/>
</dbReference>
<feature type="domain" description="FMN-binding" evidence="2">
    <location>
        <begin position="77"/>
        <end position="155"/>
    </location>
</feature>
<feature type="region of interest" description="Disordered" evidence="1">
    <location>
        <begin position="32"/>
        <end position="62"/>
    </location>
</feature>
<dbReference type="SMART" id="SM00900">
    <property type="entry name" value="FMN_bind"/>
    <property type="match status" value="1"/>
</dbReference>
<dbReference type="Gene3D" id="3.90.1010.20">
    <property type="match status" value="1"/>
</dbReference>
<protein>
    <submittedName>
        <fullName evidence="3">FMN-binding protein</fullName>
    </submittedName>
</protein>
<evidence type="ECO:0000259" key="2">
    <source>
        <dbReference type="SMART" id="SM00900"/>
    </source>
</evidence>
<dbReference type="Proteomes" id="UP000297403">
    <property type="component" value="Unassembled WGS sequence"/>
</dbReference>